<dbReference type="GeneID" id="2545248"/>
<reference evidence="1" key="1">
    <citation type="submission" date="2002-01" db="EMBL/GenBank/DDBJ databases">
        <title>Complete nucleotide sequence of the chloroplast genome from a fern, Psilotum nudum.</title>
        <authorList>
            <person name="Wakasugi T."/>
            <person name="Nishikawa A."/>
            <person name="Yamada K."/>
            <person name="Sugiura M."/>
        </authorList>
    </citation>
    <scope>NUCLEOTIDE SEQUENCE</scope>
</reference>
<dbReference type="EMBL" id="AP004638">
    <property type="protein sequence ID" value="BAB84290.1"/>
    <property type="molecule type" value="Genomic_DNA"/>
</dbReference>
<proteinExistence type="predicted"/>
<accession>Q8W8D2</accession>
<keyword evidence="1" id="KW-0934">Plastid</keyword>
<dbReference type="AlphaFoldDB" id="Q8W8D2"/>
<geneLocation type="chloroplast" evidence="1"/>
<dbReference type="RefSeq" id="NP_569677.1">
    <property type="nucleotide sequence ID" value="NC_003386.1"/>
</dbReference>
<dbReference type="GeneID" id="2545240"/>
<name>Q8W8D2_PSINU</name>
<protein>
    <submittedName>
        <fullName evidence="1">Uncharacterized protein</fullName>
    </submittedName>
</protein>
<dbReference type="AntiFam" id="ANF00010">
    <property type="entry name" value="tRNA translation"/>
</dbReference>
<dbReference type="RefSeq" id="NP_569701.1">
    <property type="nucleotide sequence ID" value="NC_003386.1"/>
</dbReference>
<keyword evidence="1" id="KW-0150">Chloroplast</keyword>
<evidence type="ECO:0000313" key="1">
    <source>
        <dbReference type="EMBL" id="BAB84290.1"/>
    </source>
</evidence>
<sequence length="88" mass="9337">MKLSASFLGSSAVEQSAVNRWVVGSNPIRGDPIPILLKICFDLVVGRFPVTVPESPSPGGNNGPSGVLRSWDKSIIPWSGVISGFRTE</sequence>
<dbReference type="EMBL" id="AP004638">
    <property type="protein sequence ID" value="BAB84266.1"/>
    <property type="molecule type" value="Genomic_DNA"/>
</dbReference>
<organism evidence="1">
    <name type="scientific">Psilotum nudum</name>
    <name type="common">Whisk fern</name>
    <name type="synonym">Lycopodium nudum</name>
    <dbReference type="NCBI Taxonomy" id="3240"/>
    <lineage>
        <taxon>Eukaryota</taxon>
        <taxon>Viridiplantae</taxon>
        <taxon>Streptophyta</taxon>
        <taxon>Embryophyta</taxon>
        <taxon>Tracheophyta</taxon>
        <taxon>Polypodiopsida</taxon>
        <taxon>Ophioglossidae</taxon>
        <taxon>Psilotales</taxon>
        <taxon>Psilotaceae</taxon>
        <taxon>Psilotum</taxon>
    </lineage>
</organism>